<dbReference type="VEuPathDB" id="FungiDB:P175DRAFT_0530909"/>
<sequence>MPNDANLLSRLAAAGNLSFIIPSPPPLSPFAFAFALARPIYRPSLYLRSPPLHIIVSDRSVNRDGILSWLPKLLCRALVRRVRSCQPTDCGSFVYVHQLLRTASINLNTFYRQFIPGREREYLLSRKFRDKTGATVSSYLISVLGSAVVVVWVWLQNSPRDTKKLLSGGSSAR</sequence>
<name>A0A2T5LYR6_9EURO</name>
<evidence type="ECO:0000313" key="3">
    <source>
        <dbReference type="Proteomes" id="UP000244073"/>
    </source>
</evidence>
<keyword evidence="1" id="KW-0472">Membrane</keyword>
<comment type="caution">
    <text evidence="2">The sequence shown here is derived from an EMBL/GenBank/DDBJ whole genome shotgun (WGS) entry which is preliminary data.</text>
</comment>
<proteinExistence type="predicted"/>
<keyword evidence="1" id="KW-1133">Transmembrane helix</keyword>
<evidence type="ECO:0000256" key="1">
    <source>
        <dbReference type="SAM" id="Phobius"/>
    </source>
</evidence>
<dbReference type="Proteomes" id="UP000244073">
    <property type="component" value="Unassembled WGS sequence"/>
</dbReference>
<protein>
    <submittedName>
        <fullName evidence="2">Uncharacterized protein</fullName>
    </submittedName>
</protein>
<keyword evidence="1" id="KW-0812">Transmembrane</keyword>
<feature type="transmembrane region" description="Helical" evidence="1">
    <location>
        <begin position="136"/>
        <end position="155"/>
    </location>
</feature>
<evidence type="ECO:0000313" key="2">
    <source>
        <dbReference type="EMBL" id="PTU21413.1"/>
    </source>
</evidence>
<dbReference type="GeneID" id="63816707"/>
<dbReference type="EMBL" id="MSFN02000003">
    <property type="protein sequence ID" value="PTU21413.1"/>
    <property type="molecule type" value="Genomic_DNA"/>
</dbReference>
<organism evidence="2 3">
    <name type="scientific">Aspergillus ochraceoroseus IBT 24754</name>
    <dbReference type="NCBI Taxonomy" id="1392256"/>
    <lineage>
        <taxon>Eukaryota</taxon>
        <taxon>Fungi</taxon>
        <taxon>Dikarya</taxon>
        <taxon>Ascomycota</taxon>
        <taxon>Pezizomycotina</taxon>
        <taxon>Eurotiomycetes</taxon>
        <taxon>Eurotiomycetidae</taxon>
        <taxon>Eurotiales</taxon>
        <taxon>Aspergillaceae</taxon>
        <taxon>Aspergillus</taxon>
        <taxon>Aspergillus subgen. Nidulantes</taxon>
    </lineage>
</organism>
<dbReference type="RefSeq" id="XP_040752805.1">
    <property type="nucleotide sequence ID" value="XM_040899825.1"/>
</dbReference>
<gene>
    <name evidence="2" type="ORF">P175DRAFT_0530909</name>
</gene>
<accession>A0A2T5LYR6</accession>
<reference evidence="2 3" key="1">
    <citation type="journal article" date="2018" name="Proc. Natl. Acad. Sci. U.S.A.">
        <title>Linking secondary metabolites to gene clusters through genome sequencing of six diverse Aspergillus species.</title>
        <authorList>
            <person name="Kaerboelling I."/>
            <person name="Vesth T.C."/>
            <person name="Frisvad J.C."/>
            <person name="Nybo J.L."/>
            <person name="Theobald S."/>
            <person name="Kuo A."/>
            <person name="Bowyer P."/>
            <person name="Matsuda Y."/>
            <person name="Mondo S."/>
            <person name="Lyhne E.K."/>
            <person name="Kogle M.E."/>
            <person name="Clum A."/>
            <person name="Lipzen A."/>
            <person name="Salamov A."/>
            <person name="Ngan C.Y."/>
            <person name="Daum C."/>
            <person name="Chiniquy J."/>
            <person name="Barry K."/>
            <person name="LaButti K."/>
            <person name="Haridas S."/>
            <person name="Simmons B.A."/>
            <person name="Magnuson J.K."/>
            <person name="Mortensen U.H."/>
            <person name="Larsen T.O."/>
            <person name="Grigoriev I.V."/>
            <person name="Baker S.E."/>
            <person name="Andersen M.R."/>
        </authorList>
    </citation>
    <scope>NUCLEOTIDE SEQUENCE [LARGE SCALE GENOMIC DNA]</scope>
    <source>
        <strain evidence="2 3">IBT 24754</strain>
    </source>
</reference>
<dbReference type="AlphaFoldDB" id="A0A2T5LYR6"/>